<gene>
    <name evidence="1" type="ORF">GCM10010319_00660</name>
</gene>
<name>A0ABN0W867_9ACTN</name>
<sequence>MDWLSEEEECVLVNAREMSPLWSVLADWTGSEDEELWLASAPVFAEIIRRWDEAGYVQVYEGDEWPAHEGGERVTGGALEVLLRRQSTWAYREGPPVIGLLAVEGSSELSSPP</sequence>
<protein>
    <submittedName>
        <fullName evidence="1">Uncharacterized protein</fullName>
    </submittedName>
</protein>
<keyword evidence="2" id="KW-1185">Reference proteome</keyword>
<reference evidence="1 2" key="1">
    <citation type="journal article" date="2019" name="Int. J. Syst. Evol. Microbiol.">
        <title>The Global Catalogue of Microorganisms (GCM) 10K type strain sequencing project: providing services to taxonomists for standard genome sequencing and annotation.</title>
        <authorList>
            <consortium name="The Broad Institute Genomics Platform"/>
            <consortium name="The Broad Institute Genome Sequencing Center for Infectious Disease"/>
            <person name="Wu L."/>
            <person name="Ma J."/>
        </authorList>
    </citation>
    <scope>NUCLEOTIDE SEQUENCE [LARGE SCALE GENOMIC DNA]</scope>
    <source>
        <strain evidence="1 2">JCM 4565</strain>
    </source>
</reference>
<proteinExistence type="predicted"/>
<dbReference type="EMBL" id="BAAABW010000001">
    <property type="protein sequence ID" value="GAA0328548.1"/>
    <property type="molecule type" value="Genomic_DNA"/>
</dbReference>
<organism evidence="1 2">
    <name type="scientific">Streptomyces blastmyceticus</name>
    <dbReference type="NCBI Taxonomy" id="68180"/>
    <lineage>
        <taxon>Bacteria</taxon>
        <taxon>Bacillati</taxon>
        <taxon>Actinomycetota</taxon>
        <taxon>Actinomycetes</taxon>
        <taxon>Kitasatosporales</taxon>
        <taxon>Streptomycetaceae</taxon>
        <taxon>Streptomyces</taxon>
    </lineage>
</organism>
<accession>A0ABN0W867</accession>
<evidence type="ECO:0000313" key="2">
    <source>
        <dbReference type="Proteomes" id="UP001500063"/>
    </source>
</evidence>
<evidence type="ECO:0000313" key="1">
    <source>
        <dbReference type="EMBL" id="GAA0328548.1"/>
    </source>
</evidence>
<dbReference type="RefSeq" id="WP_344114851.1">
    <property type="nucleotide sequence ID" value="NZ_BAAABW010000001.1"/>
</dbReference>
<dbReference type="Proteomes" id="UP001500063">
    <property type="component" value="Unassembled WGS sequence"/>
</dbReference>
<comment type="caution">
    <text evidence="1">The sequence shown here is derived from an EMBL/GenBank/DDBJ whole genome shotgun (WGS) entry which is preliminary data.</text>
</comment>